<sequence length="322" mass="33553">MAQQQSPFGRVVLVTGPESLLADRAVNKILAAARAEHPEVEISQVEAPRLEGGKLAEITSASLFSTARAAVIRDLANLPADLTDDVAALATPVEDLALVLVHGGGVKGKALLDKLKRAKVDVIDCPSVKNWELPQFVQAEAKRAGGSIDADAAQFLVDAVGHNLRALAAAVSQLLSDGESTTISMTLVKRYFGGRSEVTSFAVADAVLAGRTGVAMEQLRWAMSTGVAPVLVTSALASGLRGLGKLITAGSGLREADLAREVGVPPWKLKSMRTQSRGWDQAGLASALRIVATADADIKGAADDAEFALERAVLAVSRARHG</sequence>
<evidence type="ECO:0000256" key="7">
    <source>
        <dbReference type="ARBA" id="ARBA00049244"/>
    </source>
</evidence>
<dbReference type="Gene3D" id="3.40.50.300">
    <property type="entry name" value="P-loop containing nucleotide triphosphate hydrolases"/>
    <property type="match status" value="1"/>
</dbReference>
<evidence type="ECO:0000259" key="8">
    <source>
        <dbReference type="Pfam" id="PF21694"/>
    </source>
</evidence>
<keyword evidence="4" id="KW-0235">DNA replication</keyword>
<evidence type="ECO:0000256" key="1">
    <source>
        <dbReference type="ARBA" id="ARBA00012417"/>
    </source>
</evidence>
<dbReference type="SUPFAM" id="SSF48019">
    <property type="entry name" value="post-AAA+ oligomerization domain-like"/>
    <property type="match status" value="1"/>
</dbReference>
<feature type="domain" description="DNA polymerase III delta subunit-like C-terminal" evidence="8">
    <location>
        <begin position="200"/>
        <end position="314"/>
    </location>
</feature>
<reference evidence="9 10" key="1">
    <citation type="submission" date="2021-01" db="EMBL/GenBank/DDBJ databases">
        <title>Sequencing the genomes of 1000 actinobacteria strains.</title>
        <authorList>
            <person name="Klenk H.-P."/>
        </authorList>
    </citation>
    <scope>NUCLEOTIDE SEQUENCE [LARGE SCALE GENOMIC DNA]</scope>
    <source>
        <strain evidence="9 10">DSM 18662</strain>
    </source>
</reference>
<evidence type="ECO:0000256" key="6">
    <source>
        <dbReference type="ARBA" id="ARBA00034754"/>
    </source>
</evidence>
<keyword evidence="5" id="KW-0239">DNA-directed DNA polymerase</keyword>
<dbReference type="Gene3D" id="1.10.8.60">
    <property type="match status" value="1"/>
</dbReference>
<comment type="caution">
    <text evidence="9">The sequence shown here is derived from an EMBL/GenBank/DDBJ whole genome shotgun (WGS) entry which is preliminary data.</text>
</comment>
<comment type="similarity">
    <text evidence="6">Belongs to the DNA polymerase HolA subunit family.</text>
</comment>
<protein>
    <recommendedName>
        <fullName evidence="1">DNA-directed DNA polymerase</fullName>
        <ecNumber evidence="1">2.7.7.7</ecNumber>
    </recommendedName>
</protein>
<name>A0ABS2RFN5_9ACTN</name>
<evidence type="ECO:0000256" key="4">
    <source>
        <dbReference type="ARBA" id="ARBA00022705"/>
    </source>
</evidence>
<evidence type="ECO:0000256" key="3">
    <source>
        <dbReference type="ARBA" id="ARBA00022695"/>
    </source>
</evidence>
<evidence type="ECO:0000313" key="10">
    <source>
        <dbReference type="Proteomes" id="UP000704762"/>
    </source>
</evidence>
<organism evidence="9 10">
    <name type="scientific">Microlunatus panaciterrae</name>
    <dbReference type="NCBI Taxonomy" id="400768"/>
    <lineage>
        <taxon>Bacteria</taxon>
        <taxon>Bacillati</taxon>
        <taxon>Actinomycetota</taxon>
        <taxon>Actinomycetes</taxon>
        <taxon>Propionibacteriales</taxon>
        <taxon>Propionibacteriaceae</taxon>
        <taxon>Microlunatus</taxon>
    </lineage>
</organism>
<dbReference type="EMBL" id="JAFBCF010000001">
    <property type="protein sequence ID" value="MBM7797811.1"/>
    <property type="molecule type" value="Genomic_DNA"/>
</dbReference>
<proteinExistence type="inferred from homology"/>
<dbReference type="GO" id="GO:0003887">
    <property type="term" value="F:DNA-directed DNA polymerase activity"/>
    <property type="evidence" value="ECO:0007669"/>
    <property type="project" value="UniProtKB-EC"/>
</dbReference>
<dbReference type="NCBIfam" id="TIGR01128">
    <property type="entry name" value="holA"/>
    <property type="match status" value="1"/>
</dbReference>
<dbReference type="InterPro" id="IPR008921">
    <property type="entry name" value="DNA_pol3_clamp-load_cplx_C"/>
</dbReference>
<dbReference type="InterPro" id="IPR005790">
    <property type="entry name" value="DNA_polIII_delta"/>
</dbReference>
<evidence type="ECO:0000256" key="5">
    <source>
        <dbReference type="ARBA" id="ARBA00022932"/>
    </source>
</evidence>
<evidence type="ECO:0000313" key="9">
    <source>
        <dbReference type="EMBL" id="MBM7797811.1"/>
    </source>
</evidence>
<gene>
    <name evidence="9" type="ORF">JOE57_000732</name>
</gene>
<dbReference type="PANTHER" id="PTHR34388">
    <property type="entry name" value="DNA POLYMERASE III SUBUNIT DELTA"/>
    <property type="match status" value="1"/>
</dbReference>
<evidence type="ECO:0000256" key="2">
    <source>
        <dbReference type="ARBA" id="ARBA00022679"/>
    </source>
</evidence>
<accession>A0ABS2RFN5</accession>
<keyword evidence="10" id="KW-1185">Reference proteome</keyword>
<dbReference type="RefSeq" id="WP_204916443.1">
    <property type="nucleotide sequence ID" value="NZ_BAAAQP010000011.1"/>
</dbReference>
<dbReference type="InterPro" id="IPR027417">
    <property type="entry name" value="P-loop_NTPase"/>
</dbReference>
<dbReference type="InterPro" id="IPR048466">
    <property type="entry name" value="DNA_pol3_delta-like_C"/>
</dbReference>
<dbReference type="EC" id="2.7.7.7" evidence="1"/>
<dbReference type="SUPFAM" id="SSF52540">
    <property type="entry name" value="P-loop containing nucleoside triphosphate hydrolases"/>
    <property type="match status" value="1"/>
</dbReference>
<dbReference type="Gene3D" id="1.20.272.10">
    <property type="match status" value="1"/>
</dbReference>
<comment type="catalytic activity">
    <reaction evidence="7">
        <text>DNA(n) + a 2'-deoxyribonucleoside 5'-triphosphate = DNA(n+1) + diphosphate</text>
        <dbReference type="Rhea" id="RHEA:22508"/>
        <dbReference type="Rhea" id="RHEA-COMP:17339"/>
        <dbReference type="Rhea" id="RHEA-COMP:17340"/>
        <dbReference type="ChEBI" id="CHEBI:33019"/>
        <dbReference type="ChEBI" id="CHEBI:61560"/>
        <dbReference type="ChEBI" id="CHEBI:173112"/>
        <dbReference type="EC" id="2.7.7.7"/>
    </reaction>
</comment>
<keyword evidence="2 9" id="KW-0808">Transferase</keyword>
<dbReference type="Pfam" id="PF21694">
    <property type="entry name" value="DNA_pol3_delta_C"/>
    <property type="match status" value="1"/>
</dbReference>
<dbReference type="PANTHER" id="PTHR34388:SF1">
    <property type="entry name" value="DNA POLYMERASE III SUBUNIT DELTA"/>
    <property type="match status" value="1"/>
</dbReference>
<keyword evidence="3 9" id="KW-0548">Nucleotidyltransferase</keyword>
<dbReference type="Proteomes" id="UP000704762">
    <property type="component" value="Unassembled WGS sequence"/>
</dbReference>